<comment type="caution">
    <text evidence="7">The sequence shown here is derived from an EMBL/GenBank/DDBJ whole genome shotgun (WGS) entry which is preliminary data.</text>
</comment>
<keyword evidence="2 7" id="KW-0575">Peroxidase</keyword>
<dbReference type="PANTHER" id="PTHR30521:SF5">
    <property type="entry name" value="BLR4509 PROTEIN"/>
    <property type="match status" value="1"/>
</dbReference>
<dbReference type="SUPFAM" id="SSF54909">
    <property type="entry name" value="Dimeric alpha+beta barrel"/>
    <property type="match status" value="1"/>
</dbReference>
<dbReference type="GO" id="GO:0046872">
    <property type="term" value="F:metal ion binding"/>
    <property type="evidence" value="ECO:0007669"/>
    <property type="project" value="UniProtKB-KW"/>
</dbReference>
<dbReference type="GO" id="GO:0020037">
    <property type="term" value="F:heme binding"/>
    <property type="evidence" value="ECO:0007669"/>
    <property type="project" value="InterPro"/>
</dbReference>
<dbReference type="GO" id="GO:0004601">
    <property type="term" value="F:peroxidase activity"/>
    <property type="evidence" value="ECO:0007669"/>
    <property type="project" value="UniProtKB-KW"/>
</dbReference>
<dbReference type="InterPro" id="IPR011008">
    <property type="entry name" value="Dimeric_a/b-barrel"/>
</dbReference>
<dbReference type="PANTHER" id="PTHR30521">
    <property type="entry name" value="DEFERROCHELATASE/PEROXIDASE"/>
    <property type="match status" value="1"/>
</dbReference>
<proteinExistence type="predicted"/>
<dbReference type="InterPro" id="IPR049509">
    <property type="entry name" value="DyP_N"/>
</dbReference>
<evidence type="ECO:0000256" key="3">
    <source>
        <dbReference type="ARBA" id="ARBA00022723"/>
    </source>
</evidence>
<feature type="domain" description="DyP dimeric alpha+beta barrel" evidence="6">
    <location>
        <begin position="16"/>
        <end position="148"/>
    </location>
</feature>
<evidence type="ECO:0000256" key="5">
    <source>
        <dbReference type="ARBA" id="ARBA00023004"/>
    </source>
</evidence>
<gene>
    <name evidence="7" type="ORF">EFY79_12305</name>
</gene>
<keyword evidence="5" id="KW-0408">Iron</keyword>
<dbReference type="GO" id="GO:0005829">
    <property type="term" value="C:cytosol"/>
    <property type="evidence" value="ECO:0007669"/>
    <property type="project" value="TreeGrafter"/>
</dbReference>
<reference evidence="7 8" key="1">
    <citation type="submission" date="2018-11" db="EMBL/GenBank/DDBJ databases">
        <title>Draft genome sequence of Ferruginibacter sp. BO-59.</title>
        <authorList>
            <person name="Im W.T."/>
        </authorList>
    </citation>
    <scope>NUCLEOTIDE SEQUENCE [LARGE SCALE GENOMIC DNA]</scope>
    <source>
        <strain evidence="7 8">BO-59</strain>
    </source>
</reference>
<dbReference type="RefSeq" id="WP_123121015.1">
    <property type="nucleotide sequence ID" value="NZ_RJJR01000009.1"/>
</dbReference>
<name>A0A3M9NE60_9BACT</name>
<evidence type="ECO:0000313" key="7">
    <source>
        <dbReference type="EMBL" id="RNI35735.1"/>
    </source>
</evidence>
<evidence type="ECO:0000256" key="2">
    <source>
        <dbReference type="ARBA" id="ARBA00022559"/>
    </source>
</evidence>
<dbReference type="AlphaFoldDB" id="A0A3M9NE60"/>
<organism evidence="7 8">
    <name type="scientific">Hanamia caeni</name>
    <dbReference type="NCBI Taxonomy" id="2294116"/>
    <lineage>
        <taxon>Bacteria</taxon>
        <taxon>Pseudomonadati</taxon>
        <taxon>Bacteroidota</taxon>
        <taxon>Chitinophagia</taxon>
        <taxon>Chitinophagales</taxon>
        <taxon>Chitinophagaceae</taxon>
        <taxon>Hanamia</taxon>
    </lineage>
</organism>
<sequence>MEQLELSQIQGFLINNYFEKPFSNYYLLEIENKEKAKNYLKEIAGRITSANHQNNNQSFTNIGFTSSGLAALGLHEKNLRFFIREFREGMVTPHRQRLLGDHESSDPQKWQWGGPANAPIHLVLMVFTSSEDELRMQDAALQQEFSENGLKISHVLRADTFPERKEHFGFREGISQPIIIGSGVEGHERDKIKAGEFVLGYENEYDVHPDTPLLKEAQGKMEMLTSDPEGTGQKDLGRNGTYFVLRQLKEDVDGFWNFLNEKTKNADGSLNPSESTKMAAKMMGRWPGGAPLVKFPDADPGTLSDDNDFVYIETDKFGLRCPFGAHARRTNPRDNFEESKPAESLKLTRKHRIMRRTRSYGEKFTASATNHTPSDEVGVLFGCFNADINRQFEFIQYTWAAYPKFKQLYADPDPFIGVKENPAEGVIQQFTIPTETHNEYVEGLKSFVTVRGGAYFFFPSITAVEYLSTI</sequence>
<evidence type="ECO:0000256" key="1">
    <source>
        <dbReference type="ARBA" id="ARBA00001970"/>
    </source>
</evidence>
<evidence type="ECO:0000259" key="6">
    <source>
        <dbReference type="Pfam" id="PF21105"/>
    </source>
</evidence>
<keyword evidence="4" id="KW-0560">Oxidoreductase</keyword>
<dbReference type="EMBL" id="RJJR01000009">
    <property type="protein sequence ID" value="RNI35735.1"/>
    <property type="molecule type" value="Genomic_DNA"/>
</dbReference>
<keyword evidence="8" id="KW-1185">Reference proteome</keyword>
<comment type="cofactor">
    <cofactor evidence="1">
        <name>heme b</name>
        <dbReference type="ChEBI" id="CHEBI:60344"/>
    </cofactor>
</comment>
<dbReference type="Pfam" id="PF21105">
    <property type="entry name" value="DyP_N"/>
    <property type="match status" value="1"/>
</dbReference>
<dbReference type="PROSITE" id="PS51404">
    <property type="entry name" value="DYP_PEROXIDASE"/>
    <property type="match status" value="1"/>
</dbReference>
<accession>A0A3M9NE60</accession>
<evidence type="ECO:0000313" key="8">
    <source>
        <dbReference type="Proteomes" id="UP000267223"/>
    </source>
</evidence>
<protein>
    <submittedName>
        <fullName evidence="7">Peroxidase</fullName>
    </submittedName>
</protein>
<evidence type="ECO:0000256" key="4">
    <source>
        <dbReference type="ARBA" id="ARBA00023002"/>
    </source>
</evidence>
<keyword evidence="3" id="KW-0479">Metal-binding</keyword>
<dbReference type="Proteomes" id="UP000267223">
    <property type="component" value="Unassembled WGS sequence"/>
</dbReference>
<dbReference type="InterPro" id="IPR006314">
    <property type="entry name" value="Dyp_peroxidase"/>
</dbReference>
<dbReference type="OrthoDB" id="9781066at2"/>